<reference evidence="1 2" key="1">
    <citation type="journal article" date="2014" name="Genome Biol. Evol.">
        <title>The genome of the myxosporean Thelohanellus kitauei shows adaptations to nutrient acquisition within its fish host.</title>
        <authorList>
            <person name="Yang Y."/>
            <person name="Xiong J."/>
            <person name="Zhou Z."/>
            <person name="Huo F."/>
            <person name="Miao W."/>
            <person name="Ran C."/>
            <person name="Liu Y."/>
            <person name="Zhang J."/>
            <person name="Feng J."/>
            <person name="Wang M."/>
            <person name="Wang M."/>
            <person name="Wang L."/>
            <person name="Yao B."/>
        </authorList>
    </citation>
    <scope>NUCLEOTIDE SEQUENCE [LARGE SCALE GENOMIC DNA]</scope>
    <source>
        <strain evidence="1">Wuqing</strain>
    </source>
</reference>
<comment type="caution">
    <text evidence="1">The sequence shown here is derived from an EMBL/GenBank/DDBJ whole genome shotgun (WGS) entry which is preliminary data.</text>
</comment>
<sequence length="393" mass="46028">MDYRFAPGTNNFGFDRSVWDEIIRPILPSLDNENGETETQHLDTVETQNDSEYNPYSGLPFEVGRRRQFHQMIQLLHEYHAGDLDPTGEENEDLNDWPLHRVNGRQYSYFDMLFGSVLPRGVEPLPRLDPFTYLNLVEHIKPYRYFNGDINPELYAFEQDKIFVYPGEYCALQFLNDPSSFLVEEYFANEGFCIVFSLYNNSEKKIGTICRLVGHQFYSNEININISVKGYAICEILNLKPLALALEDNVSTTKIYKATHKPENIDKTPFYNFKWSDSLTRRLYHLGDIKTRHYPYPFAQDLKLSLNEFINYMDSFYSTTLELNPTIMSDDPYKYFLESMRITPLNFDQQMEIMQNDNLLCRFRILSEYLAPGMSVYCINCTNNIASLNNISK</sequence>
<dbReference type="EMBL" id="JWZT01001627">
    <property type="protein sequence ID" value="KII71750.1"/>
    <property type="molecule type" value="Genomic_DNA"/>
</dbReference>
<proteinExistence type="predicted"/>
<gene>
    <name evidence="1" type="ORF">RF11_07969</name>
</gene>
<keyword evidence="2" id="KW-1185">Reference proteome</keyword>
<organism evidence="1 2">
    <name type="scientific">Thelohanellus kitauei</name>
    <name type="common">Myxosporean</name>
    <dbReference type="NCBI Taxonomy" id="669202"/>
    <lineage>
        <taxon>Eukaryota</taxon>
        <taxon>Metazoa</taxon>
        <taxon>Cnidaria</taxon>
        <taxon>Myxozoa</taxon>
        <taxon>Myxosporea</taxon>
        <taxon>Bivalvulida</taxon>
        <taxon>Platysporina</taxon>
        <taxon>Myxobolidae</taxon>
        <taxon>Thelohanellus</taxon>
    </lineage>
</organism>
<dbReference type="Proteomes" id="UP000031668">
    <property type="component" value="Unassembled WGS sequence"/>
</dbReference>
<name>A0A0C2N609_THEKT</name>
<dbReference type="AlphaFoldDB" id="A0A0C2N609"/>
<evidence type="ECO:0000313" key="1">
    <source>
        <dbReference type="EMBL" id="KII71750.1"/>
    </source>
</evidence>
<accession>A0A0C2N609</accession>
<protein>
    <submittedName>
        <fullName evidence="1">Uncharacterized protein</fullName>
    </submittedName>
</protein>
<evidence type="ECO:0000313" key="2">
    <source>
        <dbReference type="Proteomes" id="UP000031668"/>
    </source>
</evidence>